<dbReference type="AlphaFoldDB" id="A0AA87Z357"/>
<dbReference type="InterPro" id="IPR027417">
    <property type="entry name" value="P-loop_NTPase"/>
</dbReference>
<evidence type="ECO:0000313" key="2">
    <source>
        <dbReference type="Proteomes" id="UP001187192"/>
    </source>
</evidence>
<evidence type="ECO:0000313" key="1">
    <source>
        <dbReference type="EMBL" id="GMN24320.1"/>
    </source>
</evidence>
<accession>A0AA87Z357</accession>
<organism evidence="1 2">
    <name type="scientific">Ficus carica</name>
    <name type="common">Common fig</name>
    <dbReference type="NCBI Taxonomy" id="3494"/>
    <lineage>
        <taxon>Eukaryota</taxon>
        <taxon>Viridiplantae</taxon>
        <taxon>Streptophyta</taxon>
        <taxon>Embryophyta</taxon>
        <taxon>Tracheophyta</taxon>
        <taxon>Spermatophyta</taxon>
        <taxon>Magnoliopsida</taxon>
        <taxon>eudicotyledons</taxon>
        <taxon>Gunneridae</taxon>
        <taxon>Pentapetalae</taxon>
        <taxon>rosids</taxon>
        <taxon>fabids</taxon>
        <taxon>Rosales</taxon>
        <taxon>Moraceae</taxon>
        <taxon>Ficeae</taxon>
        <taxon>Ficus</taxon>
    </lineage>
</organism>
<sequence>MFSLLKEVARSTERRDFPVRWLAVHLATYFKSEIINSDKMRVYKGLNSSTKKSPHRLIGEVDSEARGELTRSDSRFAARRKVSILAGRSNSFVHALLVDRFNPESDVFNDRPVPRIFGLYMELWLSVGR</sequence>
<dbReference type="Gene3D" id="3.40.50.300">
    <property type="entry name" value="P-loop containing nucleotide triphosphate hydrolases"/>
    <property type="match status" value="1"/>
</dbReference>
<dbReference type="Proteomes" id="UP001187192">
    <property type="component" value="Unassembled WGS sequence"/>
</dbReference>
<comment type="caution">
    <text evidence="1">The sequence shown here is derived from an EMBL/GenBank/DDBJ whole genome shotgun (WGS) entry which is preliminary data.</text>
</comment>
<dbReference type="EMBL" id="BTGU01000001">
    <property type="protein sequence ID" value="GMN24320.1"/>
    <property type="molecule type" value="Genomic_DNA"/>
</dbReference>
<proteinExistence type="predicted"/>
<reference evidence="1" key="1">
    <citation type="submission" date="2023-07" db="EMBL/GenBank/DDBJ databases">
        <title>draft genome sequence of fig (Ficus carica).</title>
        <authorList>
            <person name="Takahashi T."/>
            <person name="Nishimura K."/>
        </authorList>
    </citation>
    <scope>NUCLEOTIDE SEQUENCE</scope>
</reference>
<keyword evidence="2" id="KW-1185">Reference proteome</keyword>
<gene>
    <name evidence="1" type="ORF">TIFTF001_000521</name>
</gene>
<protein>
    <submittedName>
        <fullName evidence="1">Uncharacterized protein</fullName>
    </submittedName>
</protein>
<name>A0AA87Z357_FICCA</name>